<evidence type="ECO:0000259" key="2">
    <source>
        <dbReference type="Pfam" id="PF13635"/>
    </source>
</evidence>
<dbReference type="RefSeq" id="WP_043702760.1">
    <property type="nucleotide sequence ID" value="NZ_CP083911.1"/>
</dbReference>
<name>A0A554XCG8_9BURK</name>
<proteinExistence type="predicted"/>
<dbReference type="Pfam" id="PF13635">
    <property type="entry name" value="DUF4143"/>
    <property type="match status" value="1"/>
</dbReference>
<dbReference type="InterPro" id="IPR041682">
    <property type="entry name" value="AAA_14"/>
</dbReference>
<protein>
    <submittedName>
        <fullName evidence="3">AAA domain protein</fullName>
    </submittedName>
</protein>
<evidence type="ECO:0000259" key="1">
    <source>
        <dbReference type="Pfam" id="PF13173"/>
    </source>
</evidence>
<accession>A0A554XCG8</accession>
<sequence length="480" mass="54503">MRVSKEELVAVLAQFNPWWRGEAIADLPAFRRAAFCELHTWLTAPPAPRAVMLSGARQIGKTTLMLQAADALLRAGVPAANILYATFDHPILKLAGIDAVIDAWREREPRAEGPEYLLLDEAQFIRDWGTWVKHQVDFRKDRRIAFTGSAMPLVEADQESGVGRWQTIRLTTLSFYEYLQIKRLQLPKLPRLRSLRDLFDWTPADFYRATDLGRDYVGHFHEYLLRGGFPQTAQVDSVTQAQRLLREDIIDKVLKRDMTALFGVRRVLDLEHTFLYLCLHDGGLLDMVDLCSNLEVKRPTAQHFIELLEATHLIYRLAPYGYGKDVLRARFKIYLADAAIAPAVMLKGKAILEDAAALGVATETAVFKHLFARYYAQNVRFSYWRGKRDHEVDLVAEVGGELIPFEVKYRAQHTGARELKGLIELCQGKRIARGYVVTKSLDDFGPLQGLPGNGIEAQIMRIPAPLLCYWMGATERPEDP</sequence>
<dbReference type="SUPFAM" id="SSF52980">
    <property type="entry name" value="Restriction endonuclease-like"/>
    <property type="match status" value="1"/>
</dbReference>
<evidence type="ECO:0000313" key="4">
    <source>
        <dbReference type="Proteomes" id="UP000317763"/>
    </source>
</evidence>
<comment type="caution">
    <text evidence="3">The sequence shown here is derived from an EMBL/GenBank/DDBJ whole genome shotgun (WGS) entry which is preliminary data.</text>
</comment>
<dbReference type="PANTHER" id="PTHR43566">
    <property type="entry name" value="CONSERVED PROTEIN"/>
    <property type="match status" value="1"/>
</dbReference>
<dbReference type="Pfam" id="PF13173">
    <property type="entry name" value="AAA_14"/>
    <property type="match status" value="1"/>
</dbReference>
<dbReference type="InterPro" id="IPR011335">
    <property type="entry name" value="Restrct_endonuc-II-like"/>
</dbReference>
<organism evidence="3 4">
    <name type="scientific">Tepidimonas taiwanensis</name>
    <dbReference type="NCBI Taxonomy" id="307486"/>
    <lineage>
        <taxon>Bacteria</taxon>
        <taxon>Pseudomonadati</taxon>
        <taxon>Pseudomonadota</taxon>
        <taxon>Betaproteobacteria</taxon>
        <taxon>Burkholderiales</taxon>
        <taxon>Tepidimonas</taxon>
    </lineage>
</organism>
<keyword evidence="4" id="KW-1185">Reference proteome</keyword>
<reference evidence="3 4" key="1">
    <citation type="submission" date="2019-07" db="EMBL/GenBank/DDBJ databases">
        <title>Tepidimonas taiwanensis I1-1 draft genome.</title>
        <authorList>
            <person name="Da Costa M.S."/>
            <person name="Froufe H.J.C."/>
            <person name="Egas C."/>
            <person name="Albuquerque L."/>
        </authorList>
    </citation>
    <scope>NUCLEOTIDE SEQUENCE [LARGE SCALE GENOMIC DNA]</scope>
    <source>
        <strain evidence="3 4">I1-1</strain>
    </source>
</reference>
<feature type="domain" description="AAA" evidence="1">
    <location>
        <begin position="49"/>
        <end position="179"/>
    </location>
</feature>
<dbReference type="InterPro" id="IPR027417">
    <property type="entry name" value="P-loop_NTPase"/>
</dbReference>
<dbReference type="AlphaFoldDB" id="A0A554XCG8"/>
<gene>
    <name evidence="3" type="ORF">Ttaiw_00431</name>
</gene>
<dbReference type="InterPro" id="IPR025420">
    <property type="entry name" value="DUF4143"/>
</dbReference>
<dbReference type="SUPFAM" id="SSF52540">
    <property type="entry name" value="P-loop containing nucleoside triphosphate hydrolases"/>
    <property type="match status" value="1"/>
</dbReference>
<dbReference type="OrthoDB" id="9771844at2"/>
<evidence type="ECO:0000313" key="3">
    <source>
        <dbReference type="EMBL" id="TSE33506.1"/>
    </source>
</evidence>
<dbReference type="EMBL" id="VJOM01000003">
    <property type="protein sequence ID" value="TSE33506.1"/>
    <property type="molecule type" value="Genomic_DNA"/>
</dbReference>
<dbReference type="PANTHER" id="PTHR43566:SF1">
    <property type="entry name" value="AAA+ ATPASE DOMAIN-CONTAINING PROTEIN"/>
    <property type="match status" value="1"/>
</dbReference>
<feature type="domain" description="DUF4143" evidence="2">
    <location>
        <begin position="255"/>
        <end position="410"/>
    </location>
</feature>
<dbReference type="Proteomes" id="UP000317763">
    <property type="component" value="Unassembled WGS sequence"/>
</dbReference>